<evidence type="ECO:0000313" key="7">
    <source>
        <dbReference type="Proteomes" id="UP001144471"/>
    </source>
</evidence>
<dbReference type="Pfam" id="PF12836">
    <property type="entry name" value="HHH_3"/>
    <property type="match status" value="1"/>
</dbReference>
<keyword evidence="7" id="KW-1185">Reference proteome</keyword>
<dbReference type="SFLD" id="SFLDG01102">
    <property type="entry name" value="Uncharacterised_Radical_SAM_Su"/>
    <property type="match status" value="1"/>
</dbReference>
<dbReference type="SFLD" id="SFLDS00029">
    <property type="entry name" value="Radical_SAM"/>
    <property type="match status" value="1"/>
</dbReference>
<feature type="domain" description="Radical SAM core" evidence="5">
    <location>
        <begin position="47"/>
        <end position="291"/>
    </location>
</feature>
<keyword evidence="4" id="KW-0411">Iron-sulfur</keyword>
<proteinExistence type="predicted"/>
<evidence type="ECO:0000256" key="1">
    <source>
        <dbReference type="ARBA" id="ARBA00022691"/>
    </source>
</evidence>
<dbReference type="Pfam" id="PF04055">
    <property type="entry name" value="Radical_SAM"/>
    <property type="match status" value="1"/>
</dbReference>
<sequence>MNIKEKLEILSDAAKYDASCSSSGSSRGSSGGLGSASSSGICHSWTADGRCVSLLKILLTNYCIYDCSYCCNRRTNKVRRAAFTVDEIVDLTISFYRRNYIEGLFLSSGIIKDEDTTQGLIMRVVKKLRLEHGFRGYIHTKAIPGASRELIRETGRYSDRLSVNIELPSEKSLKLLAPEKNRENILKPIKYIGEEYEHYQLERSKKKRVPEFAPAGHTSQLIVGASPESDRQILNLAENLYNRMSLKRVYYSAYMPVNNSENLPALSTKPPLLREHRLYQADWLMRLYGFEAREILDERDPFLKEEYDPKVGWTLNNLDLFPVEITRASYELLLRVPGIGIKGAKRIVHYRRDTVLNFESLKKMGIVLKRAKYFITINGRYMDSYILDKDILIGRLSDKRSSQLQLF</sequence>
<dbReference type="EMBL" id="BSDY01000006">
    <property type="protein sequence ID" value="GLI56134.1"/>
    <property type="molecule type" value="Genomic_DNA"/>
</dbReference>
<dbReference type="InterPro" id="IPR006638">
    <property type="entry name" value="Elp3/MiaA/NifB-like_rSAM"/>
</dbReference>
<dbReference type="Gene3D" id="1.10.150.320">
    <property type="entry name" value="Photosystem II 12 kDa extrinsic protein"/>
    <property type="match status" value="1"/>
</dbReference>
<keyword evidence="2" id="KW-0479">Metal-binding</keyword>
<dbReference type="SMART" id="SM00729">
    <property type="entry name" value="Elp3"/>
    <property type="match status" value="1"/>
</dbReference>
<dbReference type="RefSeq" id="WP_281835060.1">
    <property type="nucleotide sequence ID" value="NZ_BSDY01000006.1"/>
</dbReference>
<dbReference type="GO" id="GO:0003824">
    <property type="term" value="F:catalytic activity"/>
    <property type="evidence" value="ECO:0007669"/>
    <property type="project" value="InterPro"/>
</dbReference>
<evidence type="ECO:0000259" key="5">
    <source>
        <dbReference type="PROSITE" id="PS51918"/>
    </source>
</evidence>
<evidence type="ECO:0000256" key="4">
    <source>
        <dbReference type="ARBA" id="ARBA00023014"/>
    </source>
</evidence>
<name>A0A9W6LMS8_9FUSO</name>
<reference evidence="6" key="1">
    <citation type="submission" date="2022-12" db="EMBL/GenBank/DDBJ databases">
        <title>Reference genome sequencing for broad-spectrum identification of bacterial and archaeal isolates by mass spectrometry.</title>
        <authorList>
            <person name="Sekiguchi Y."/>
            <person name="Tourlousse D.M."/>
        </authorList>
    </citation>
    <scope>NUCLEOTIDE SEQUENCE</scope>
    <source>
        <strain evidence="6">10succ1</strain>
    </source>
</reference>
<dbReference type="GO" id="GO:0046872">
    <property type="term" value="F:metal ion binding"/>
    <property type="evidence" value="ECO:0007669"/>
    <property type="project" value="UniProtKB-KW"/>
</dbReference>
<dbReference type="PANTHER" id="PTHR21180:SF9">
    <property type="entry name" value="TYPE II SECRETION SYSTEM PROTEIN K"/>
    <property type="match status" value="1"/>
</dbReference>
<dbReference type="InterPro" id="IPR058240">
    <property type="entry name" value="rSAM_sf"/>
</dbReference>
<dbReference type="CDD" id="cd01335">
    <property type="entry name" value="Radical_SAM"/>
    <property type="match status" value="1"/>
</dbReference>
<dbReference type="AlphaFoldDB" id="A0A9W6LMS8"/>
<comment type="caution">
    <text evidence="6">The sequence shown here is derived from an EMBL/GenBank/DDBJ whole genome shotgun (WGS) entry which is preliminary data.</text>
</comment>
<dbReference type="InterPro" id="IPR051675">
    <property type="entry name" value="Endo/Exo/Phosphatase_dom_1"/>
</dbReference>
<evidence type="ECO:0000256" key="2">
    <source>
        <dbReference type="ARBA" id="ARBA00022723"/>
    </source>
</evidence>
<dbReference type="PROSITE" id="PS51918">
    <property type="entry name" value="RADICAL_SAM"/>
    <property type="match status" value="1"/>
</dbReference>
<dbReference type="SUPFAM" id="SSF102114">
    <property type="entry name" value="Radical SAM enzymes"/>
    <property type="match status" value="1"/>
</dbReference>
<keyword evidence="3" id="KW-0408">Iron</keyword>
<dbReference type="InterPro" id="IPR007197">
    <property type="entry name" value="rSAM"/>
</dbReference>
<dbReference type="SUPFAM" id="SSF47781">
    <property type="entry name" value="RuvA domain 2-like"/>
    <property type="match status" value="1"/>
</dbReference>
<dbReference type="NCBIfam" id="TIGR03916">
    <property type="entry name" value="rSAM_link_UDG"/>
    <property type="match status" value="1"/>
</dbReference>
<organism evidence="6 7">
    <name type="scientific">Propionigenium maris DSM 9537</name>
    <dbReference type="NCBI Taxonomy" id="1123000"/>
    <lineage>
        <taxon>Bacteria</taxon>
        <taxon>Fusobacteriati</taxon>
        <taxon>Fusobacteriota</taxon>
        <taxon>Fusobacteriia</taxon>
        <taxon>Fusobacteriales</taxon>
        <taxon>Fusobacteriaceae</taxon>
        <taxon>Propionigenium</taxon>
    </lineage>
</organism>
<dbReference type="PANTHER" id="PTHR21180">
    <property type="entry name" value="ENDONUCLEASE/EXONUCLEASE/PHOSPHATASE FAMILY DOMAIN-CONTAINING PROTEIN 1"/>
    <property type="match status" value="1"/>
</dbReference>
<accession>A0A9W6LMS8</accession>
<protein>
    <submittedName>
        <fullName evidence="6">DNA modification/repair radical SAM protein</fullName>
    </submittedName>
</protein>
<gene>
    <name evidence="6" type="ORF">PM10SUCC1_16480</name>
</gene>
<dbReference type="InterPro" id="IPR023874">
    <property type="entry name" value="DNA_rSAM_put"/>
</dbReference>
<dbReference type="InterPro" id="IPR010994">
    <property type="entry name" value="RuvA_2-like"/>
</dbReference>
<keyword evidence="1" id="KW-0949">S-adenosyl-L-methionine</keyword>
<dbReference type="Proteomes" id="UP001144471">
    <property type="component" value="Unassembled WGS sequence"/>
</dbReference>
<evidence type="ECO:0000256" key="3">
    <source>
        <dbReference type="ARBA" id="ARBA00023004"/>
    </source>
</evidence>
<dbReference type="GO" id="GO:0051536">
    <property type="term" value="F:iron-sulfur cluster binding"/>
    <property type="evidence" value="ECO:0007669"/>
    <property type="project" value="UniProtKB-KW"/>
</dbReference>
<dbReference type="InterPro" id="IPR013785">
    <property type="entry name" value="Aldolase_TIM"/>
</dbReference>
<evidence type="ECO:0000313" key="6">
    <source>
        <dbReference type="EMBL" id="GLI56134.1"/>
    </source>
</evidence>
<dbReference type="Gene3D" id="3.20.20.70">
    <property type="entry name" value="Aldolase class I"/>
    <property type="match status" value="1"/>
</dbReference>